<evidence type="ECO:0000313" key="2">
    <source>
        <dbReference type="EMBL" id="MEU0706273.1"/>
    </source>
</evidence>
<sequence>MDTTALEAAAKRYQKAQAALDKARAELQAEAVAVLRSTDERGTQARIARITGWTREQIRQIKLKADAADAAE</sequence>
<proteinExistence type="predicted"/>
<name>A0ABV2VYA3_9ACTN</name>
<comment type="caution">
    <text evidence="2">The sequence shown here is derived from an EMBL/GenBank/DDBJ whole genome shotgun (WGS) entry which is preliminary data.</text>
</comment>
<organism evidence="2 3">
    <name type="scientific">Streptomyces lavendulocolor</name>
    <dbReference type="NCBI Taxonomy" id="67316"/>
    <lineage>
        <taxon>Bacteria</taxon>
        <taxon>Bacillati</taxon>
        <taxon>Actinomycetota</taxon>
        <taxon>Actinomycetes</taxon>
        <taxon>Kitasatosporales</taxon>
        <taxon>Streptomycetaceae</taxon>
        <taxon>Streptomyces</taxon>
    </lineage>
</organism>
<evidence type="ECO:0000313" key="3">
    <source>
        <dbReference type="Proteomes" id="UP001550378"/>
    </source>
</evidence>
<accession>A0ABV2VYA3</accession>
<gene>
    <name evidence="2" type="ORF">ABZ508_02690</name>
</gene>
<keyword evidence="1" id="KW-0175">Coiled coil</keyword>
<keyword evidence="3" id="KW-1185">Reference proteome</keyword>
<feature type="coiled-coil region" evidence="1">
    <location>
        <begin position="6"/>
        <end position="33"/>
    </location>
</feature>
<evidence type="ECO:0000256" key="1">
    <source>
        <dbReference type="SAM" id="Coils"/>
    </source>
</evidence>
<reference evidence="2 3" key="1">
    <citation type="submission" date="2024-06" db="EMBL/GenBank/DDBJ databases">
        <title>The Natural Products Discovery Center: Release of the First 8490 Sequenced Strains for Exploring Actinobacteria Biosynthetic Diversity.</title>
        <authorList>
            <person name="Kalkreuter E."/>
            <person name="Kautsar S.A."/>
            <person name="Yang D."/>
            <person name="Bader C.D."/>
            <person name="Teijaro C.N."/>
            <person name="Fluegel L."/>
            <person name="Davis C.M."/>
            <person name="Simpson J.R."/>
            <person name="Lauterbach L."/>
            <person name="Steele A.D."/>
            <person name="Gui C."/>
            <person name="Meng S."/>
            <person name="Li G."/>
            <person name="Viehrig K."/>
            <person name="Ye F."/>
            <person name="Su P."/>
            <person name="Kiefer A.F."/>
            <person name="Nichols A."/>
            <person name="Cepeda A.J."/>
            <person name="Yan W."/>
            <person name="Fan B."/>
            <person name="Jiang Y."/>
            <person name="Adhikari A."/>
            <person name="Zheng C.-J."/>
            <person name="Schuster L."/>
            <person name="Cowan T.M."/>
            <person name="Smanski M.J."/>
            <person name="Chevrette M.G."/>
            <person name="De Carvalho L.P.S."/>
            <person name="Shen B."/>
        </authorList>
    </citation>
    <scope>NUCLEOTIDE SEQUENCE [LARGE SCALE GENOMIC DNA]</scope>
    <source>
        <strain evidence="2 3">NPDC006337</strain>
    </source>
</reference>
<protein>
    <submittedName>
        <fullName evidence="2">Uncharacterized protein</fullName>
    </submittedName>
</protein>
<dbReference type="InterPro" id="IPR013324">
    <property type="entry name" value="RNA_pol_sigma_r3/r4-like"/>
</dbReference>
<dbReference type="Proteomes" id="UP001550378">
    <property type="component" value="Unassembled WGS sequence"/>
</dbReference>
<dbReference type="SUPFAM" id="SSF88659">
    <property type="entry name" value="Sigma3 and sigma4 domains of RNA polymerase sigma factors"/>
    <property type="match status" value="1"/>
</dbReference>
<dbReference type="RefSeq" id="WP_359658183.1">
    <property type="nucleotide sequence ID" value="NZ_JBEXZP010000290.1"/>
</dbReference>
<dbReference type="EMBL" id="JBEXZR010000002">
    <property type="protein sequence ID" value="MEU0706273.1"/>
    <property type="molecule type" value="Genomic_DNA"/>
</dbReference>